<dbReference type="PROSITE" id="PS51332">
    <property type="entry name" value="B12_BINDING"/>
    <property type="match status" value="1"/>
</dbReference>
<evidence type="ECO:0000259" key="7">
    <source>
        <dbReference type="PROSITE" id="PS51918"/>
    </source>
</evidence>
<dbReference type="GO" id="GO:0003824">
    <property type="term" value="F:catalytic activity"/>
    <property type="evidence" value="ECO:0007669"/>
    <property type="project" value="InterPro"/>
</dbReference>
<dbReference type="Gene3D" id="3.80.30.20">
    <property type="entry name" value="tm_1862 like domain"/>
    <property type="match status" value="1"/>
</dbReference>
<dbReference type="InterPro" id="IPR034466">
    <property type="entry name" value="Methyltransferase_Class_B"/>
</dbReference>
<dbReference type="InterPro" id="IPR051198">
    <property type="entry name" value="BchE-like"/>
</dbReference>
<dbReference type="SMART" id="SM00729">
    <property type="entry name" value="Elp3"/>
    <property type="match status" value="1"/>
</dbReference>
<evidence type="ECO:0000256" key="5">
    <source>
        <dbReference type="ARBA" id="ARBA00023014"/>
    </source>
</evidence>
<dbReference type="Gene3D" id="3.40.50.280">
    <property type="entry name" value="Cobalamin-binding domain"/>
    <property type="match status" value="1"/>
</dbReference>
<gene>
    <name evidence="8" type="ORF">ET418_00560</name>
</gene>
<feature type="domain" description="Radical SAM core" evidence="7">
    <location>
        <begin position="180"/>
        <end position="415"/>
    </location>
</feature>
<dbReference type="PANTHER" id="PTHR43409:SF16">
    <property type="entry name" value="SLR0320 PROTEIN"/>
    <property type="match status" value="1"/>
</dbReference>
<dbReference type="SFLD" id="SFLDS00029">
    <property type="entry name" value="Radical_SAM"/>
    <property type="match status" value="1"/>
</dbReference>
<feature type="domain" description="B12-binding" evidence="6">
    <location>
        <begin position="1"/>
        <end position="144"/>
    </location>
</feature>
<dbReference type="InterPro" id="IPR023969">
    <property type="entry name" value="CHP04072_B12-bd/rSAM"/>
</dbReference>
<dbReference type="SFLD" id="SFLDG01082">
    <property type="entry name" value="B12-binding_domain_containing"/>
    <property type="match status" value="1"/>
</dbReference>
<evidence type="ECO:0000313" key="9">
    <source>
        <dbReference type="Proteomes" id="UP000324298"/>
    </source>
</evidence>
<dbReference type="PANTHER" id="PTHR43409">
    <property type="entry name" value="ANAEROBIC MAGNESIUM-PROTOPORPHYRIN IX MONOMETHYL ESTER CYCLASE-RELATED"/>
    <property type="match status" value="1"/>
</dbReference>
<dbReference type="CDD" id="cd01335">
    <property type="entry name" value="Radical_SAM"/>
    <property type="match status" value="1"/>
</dbReference>
<dbReference type="GO" id="GO:0005829">
    <property type="term" value="C:cytosol"/>
    <property type="evidence" value="ECO:0007669"/>
    <property type="project" value="TreeGrafter"/>
</dbReference>
<dbReference type="GO" id="GO:0051539">
    <property type="term" value="F:4 iron, 4 sulfur cluster binding"/>
    <property type="evidence" value="ECO:0007669"/>
    <property type="project" value="UniProtKB-KW"/>
</dbReference>
<organism evidence="8 9">
    <name type="scientific">Oryzomonas rubra</name>
    <dbReference type="NCBI Taxonomy" id="2509454"/>
    <lineage>
        <taxon>Bacteria</taxon>
        <taxon>Pseudomonadati</taxon>
        <taxon>Thermodesulfobacteriota</taxon>
        <taxon>Desulfuromonadia</taxon>
        <taxon>Geobacterales</taxon>
        <taxon>Geobacteraceae</taxon>
        <taxon>Oryzomonas</taxon>
    </lineage>
</organism>
<keyword evidence="2" id="KW-0949">S-adenosyl-L-methionine</keyword>
<dbReference type="OrthoDB" id="9762608at2"/>
<dbReference type="InterPro" id="IPR006638">
    <property type="entry name" value="Elp3/MiaA/NifB-like_rSAM"/>
</dbReference>
<evidence type="ECO:0000313" key="8">
    <source>
        <dbReference type="EMBL" id="KAA0895046.1"/>
    </source>
</evidence>
<dbReference type="GO" id="GO:0031419">
    <property type="term" value="F:cobalamin binding"/>
    <property type="evidence" value="ECO:0007669"/>
    <property type="project" value="InterPro"/>
</dbReference>
<comment type="caution">
    <text evidence="8">The sequence shown here is derived from an EMBL/GenBank/DDBJ whole genome shotgun (WGS) entry which is preliminary data.</text>
</comment>
<sequence length="459" mass="50537">MKILLVSANREHSPYPVFPIGLSYLAAPLATAGHELAVLDLCFEQKPETALEERLASFSPALVVVSLRNIDNVTWPGCRSYLAGVREVVSVCRRTARVVVGGSGFSLMPREILAYVDADYGVVGEGEEVLPRLVELIGQGACPSGLPGVLARGADAFQPALPVERIATPDRNLFDVARYQRQGGMANVQTKRGCPFACIYCTYPLLEGRRMRLRPILDIIAEVRALVEDHGVSYIYFVDDIFNYPTEFAEQLCRAMAAERLAINWSAFINPAFMPPGLLDVMLAAGCDAVEYGTESGSPVMLKNLGKAFTVADVREGSRLCRERQVDFAHYILFGGPGETRETILESFSLMDELEPTAIIAMTGIRIFPGTPLHRTALAEGVIDTTTNLLEPVFYISSAVRDELTELVTSEAIKRKNWVVPGLEVNISDAMLEALRMFPVKGPLWKLMKRLGRSRIRPL</sequence>
<keyword evidence="9" id="KW-1185">Reference proteome</keyword>
<evidence type="ECO:0000256" key="4">
    <source>
        <dbReference type="ARBA" id="ARBA00023004"/>
    </source>
</evidence>
<evidence type="ECO:0000259" key="6">
    <source>
        <dbReference type="PROSITE" id="PS51332"/>
    </source>
</evidence>
<name>A0A5A9XPN4_9BACT</name>
<dbReference type="RefSeq" id="WP_149305630.1">
    <property type="nucleotide sequence ID" value="NZ_SRSD01000001.1"/>
</dbReference>
<dbReference type="SFLD" id="SFLDG01123">
    <property type="entry name" value="methyltransferase_(Class_B)"/>
    <property type="match status" value="1"/>
</dbReference>
<accession>A0A5A9XPN4</accession>
<dbReference type="PROSITE" id="PS51918">
    <property type="entry name" value="RADICAL_SAM"/>
    <property type="match status" value="1"/>
</dbReference>
<dbReference type="Proteomes" id="UP000324298">
    <property type="component" value="Unassembled WGS sequence"/>
</dbReference>
<dbReference type="InterPro" id="IPR058240">
    <property type="entry name" value="rSAM_sf"/>
</dbReference>
<proteinExistence type="predicted"/>
<dbReference type="AlphaFoldDB" id="A0A5A9XPN4"/>
<dbReference type="EMBL" id="SRSD01000001">
    <property type="protein sequence ID" value="KAA0895046.1"/>
    <property type="molecule type" value="Genomic_DNA"/>
</dbReference>
<reference evidence="8 9" key="1">
    <citation type="submission" date="2019-04" db="EMBL/GenBank/DDBJ databases">
        <title>Geobacter ruber sp. nov., ferric-reducing bacteria isolated from paddy soil.</title>
        <authorList>
            <person name="Xu Z."/>
            <person name="Masuda Y."/>
            <person name="Itoh H."/>
            <person name="Senoo K."/>
        </authorList>
    </citation>
    <scope>NUCLEOTIDE SEQUENCE [LARGE SCALE GENOMIC DNA]</scope>
    <source>
        <strain evidence="8 9">Red88</strain>
    </source>
</reference>
<keyword evidence="3" id="KW-0479">Metal-binding</keyword>
<comment type="cofactor">
    <cofactor evidence="1">
        <name>[4Fe-4S] cluster</name>
        <dbReference type="ChEBI" id="CHEBI:49883"/>
    </cofactor>
</comment>
<dbReference type="InterPro" id="IPR006158">
    <property type="entry name" value="Cobalamin-bd"/>
</dbReference>
<dbReference type="InterPro" id="IPR007197">
    <property type="entry name" value="rSAM"/>
</dbReference>
<dbReference type="Pfam" id="PF04055">
    <property type="entry name" value="Radical_SAM"/>
    <property type="match status" value="1"/>
</dbReference>
<keyword evidence="4" id="KW-0408">Iron</keyword>
<evidence type="ECO:0000256" key="1">
    <source>
        <dbReference type="ARBA" id="ARBA00001966"/>
    </source>
</evidence>
<evidence type="ECO:0000256" key="3">
    <source>
        <dbReference type="ARBA" id="ARBA00022723"/>
    </source>
</evidence>
<dbReference type="Pfam" id="PF02310">
    <property type="entry name" value="B12-binding"/>
    <property type="match status" value="1"/>
</dbReference>
<dbReference type="GO" id="GO:0046872">
    <property type="term" value="F:metal ion binding"/>
    <property type="evidence" value="ECO:0007669"/>
    <property type="project" value="UniProtKB-KW"/>
</dbReference>
<keyword evidence="5" id="KW-0411">Iron-sulfur</keyword>
<dbReference type="SUPFAM" id="SSF102114">
    <property type="entry name" value="Radical SAM enzymes"/>
    <property type="match status" value="1"/>
</dbReference>
<evidence type="ECO:0000256" key="2">
    <source>
        <dbReference type="ARBA" id="ARBA00022691"/>
    </source>
</evidence>
<protein>
    <submittedName>
        <fullName evidence="8">Radical SAM protein</fullName>
    </submittedName>
</protein>
<dbReference type="InterPro" id="IPR023404">
    <property type="entry name" value="rSAM_horseshoe"/>
</dbReference>
<dbReference type="NCBIfam" id="TIGR04072">
    <property type="entry name" value="rSAM_ladder_B12"/>
    <property type="match status" value="1"/>
</dbReference>